<accession>A0A8J5TE08</accession>
<reference evidence="2" key="2">
    <citation type="submission" date="2021-02" db="EMBL/GenBank/DDBJ databases">
        <authorList>
            <person name="Kimball J.A."/>
            <person name="Haas M.W."/>
            <person name="Macchietto M."/>
            <person name="Kono T."/>
            <person name="Duquette J."/>
            <person name="Shao M."/>
        </authorList>
    </citation>
    <scope>NUCLEOTIDE SEQUENCE</scope>
    <source>
        <tissue evidence="2">Fresh leaf tissue</tissue>
    </source>
</reference>
<dbReference type="EMBL" id="JAAALK010000282">
    <property type="protein sequence ID" value="KAG8081205.1"/>
    <property type="molecule type" value="Genomic_DNA"/>
</dbReference>
<evidence type="ECO:0008006" key="4">
    <source>
        <dbReference type="Google" id="ProtNLM"/>
    </source>
</evidence>
<sequence>MAAARSPPLSASVFSFVLALLFSGQPKLLPRTVVLAAVSAFSLSSGGGAACRTTPLATSAASSHSASTLLPLVVVRLELECSTWCKLLSTQVAVMACNHYL</sequence>
<protein>
    <recommendedName>
        <fullName evidence="4">Secreted protein</fullName>
    </recommendedName>
</protein>
<evidence type="ECO:0000313" key="3">
    <source>
        <dbReference type="Proteomes" id="UP000729402"/>
    </source>
</evidence>
<feature type="chain" id="PRO_5035215161" description="Secreted protein" evidence="1">
    <location>
        <begin position="20"/>
        <end position="101"/>
    </location>
</feature>
<dbReference type="Proteomes" id="UP000729402">
    <property type="component" value="Unassembled WGS sequence"/>
</dbReference>
<gene>
    <name evidence="2" type="ORF">GUJ93_ZPchr0007g5558</name>
</gene>
<proteinExistence type="predicted"/>
<evidence type="ECO:0000313" key="2">
    <source>
        <dbReference type="EMBL" id="KAG8081205.1"/>
    </source>
</evidence>
<comment type="caution">
    <text evidence="2">The sequence shown here is derived from an EMBL/GenBank/DDBJ whole genome shotgun (WGS) entry which is preliminary data.</text>
</comment>
<reference evidence="2" key="1">
    <citation type="journal article" date="2021" name="bioRxiv">
        <title>Whole Genome Assembly and Annotation of Northern Wild Rice, Zizania palustris L., Supports a Whole Genome Duplication in the Zizania Genus.</title>
        <authorList>
            <person name="Haas M."/>
            <person name="Kono T."/>
            <person name="Macchietto M."/>
            <person name="Millas R."/>
            <person name="McGilp L."/>
            <person name="Shao M."/>
            <person name="Duquette J."/>
            <person name="Hirsch C.N."/>
            <person name="Kimball J."/>
        </authorList>
    </citation>
    <scope>NUCLEOTIDE SEQUENCE</scope>
    <source>
        <tissue evidence="2">Fresh leaf tissue</tissue>
    </source>
</reference>
<evidence type="ECO:0000256" key="1">
    <source>
        <dbReference type="SAM" id="SignalP"/>
    </source>
</evidence>
<keyword evidence="3" id="KW-1185">Reference proteome</keyword>
<name>A0A8J5TE08_ZIZPA</name>
<dbReference type="AlphaFoldDB" id="A0A8J5TE08"/>
<keyword evidence="1" id="KW-0732">Signal</keyword>
<organism evidence="2 3">
    <name type="scientific">Zizania palustris</name>
    <name type="common">Northern wild rice</name>
    <dbReference type="NCBI Taxonomy" id="103762"/>
    <lineage>
        <taxon>Eukaryota</taxon>
        <taxon>Viridiplantae</taxon>
        <taxon>Streptophyta</taxon>
        <taxon>Embryophyta</taxon>
        <taxon>Tracheophyta</taxon>
        <taxon>Spermatophyta</taxon>
        <taxon>Magnoliopsida</taxon>
        <taxon>Liliopsida</taxon>
        <taxon>Poales</taxon>
        <taxon>Poaceae</taxon>
        <taxon>BOP clade</taxon>
        <taxon>Oryzoideae</taxon>
        <taxon>Oryzeae</taxon>
        <taxon>Zizaniinae</taxon>
        <taxon>Zizania</taxon>
    </lineage>
</organism>
<feature type="signal peptide" evidence="1">
    <location>
        <begin position="1"/>
        <end position="19"/>
    </location>
</feature>